<accession>A0A401YX31</accession>
<feature type="compositionally biased region" description="Basic and acidic residues" evidence="1">
    <location>
        <begin position="391"/>
        <end position="400"/>
    </location>
</feature>
<feature type="compositionally biased region" description="Basic residues" evidence="1">
    <location>
        <begin position="80"/>
        <end position="94"/>
    </location>
</feature>
<feature type="compositionally biased region" description="Basic and acidic residues" evidence="1">
    <location>
        <begin position="455"/>
        <end position="474"/>
    </location>
</feature>
<evidence type="ECO:0000313" key="2">
    <source>
        <dbReference type="EMBL" id="GCD99131.1"/>
    </source>
</evidence>
<feature type="region of interest" description="Disordered" evidence="1">
    <location>
        <begin position="217"/>
        <end position="238"/>
    </location>
</feature>
<comment type="caution">
    <text evidence="2">The sequence shown here is derived from an EMBL/GenBank/DDBJ whole genome shotgun (WGS) entry which is preliminary data.</text>
</comment>
<dbReference type="AlphaFoldDB" id="A0A401YX31"/>
<organism evidence="2 3">
    <name type="scientific">Embleya hyalina</name>
    <dbReference type="NCBI Taxonomy" id="516124"/>
    <lineage>
        <taxon>Bacteria</taxon>
        <taxon>Bacillati</taxon>
        <taxon>Actinomycetota</taxon>
        <taxon>Actinomycetes</taxon>
        <taxon>Kitasatosporales</taxon>
        <taxon>Streptomycetaceae</taxon>
        <taxon>Embleya</taxon>
    </lineage>
</organism>
<feature type="compositionally biased region" description="Basic and acidic residues" evidence="1">
    <location>
        <begin position="217"/>
        <end position="229"/>
    </location>
</feature>
<feature type="region of interest" description="Disordered" evidence="1">
    <location>
        <begin position="373"/>
        <end position="474"/>
    </location>
</feature>
<dbReference type="EMBL" id="BIFH01000031">
    <property type="protein sequence ID" value="GCD99131.1"/>
    <property type="molecule type" value="Genomic_DNA"/>
</dbReference>
<feature type="region of interest" description="Disordered" evidence="1">
    <location>
        <begin position="1"/>
        <end position="23"/>
    </location>
</feature>
<feature type="compositionally biased region" description="Polar residues" evidence="1">
    <location>
        <begin position="95"/>
        <end position="107"/>
    </location>
</feature>
<keyword evidence="3" id="KW-1185">Reference proteome</keyword>
<feature type="region of interest" description="Disordered" evidence="1">
    <location>
        <begin position="61"/>
        <end position="201"/>
    </location>
</feature>
<gene>
    <name evidence="2" type="ORF">EHYA_06843</name>
</gene>
<feature type="region of interest" description="Disordered" evidence="1">
    <location>
        <begin position="274"/>
        <end position="321"/>
    </location>
</feature>
<evidence type="ECO:0000313" key="3">
    <source>
        <dbReference type="Proteomes" id="UP000286931"/>
    </source>
</evidence>
<feature type="compositionally biased region" description="Polar residues" evidence="1">
    <location>
        <begin position="61"/>
        <end position="79"/>
    </location>
</feature>
<sequence length="474" mass="50436">MGGRRDGNRAGPRRLEHGSNHATWRADARQLSASSGQFAGRTTQFSRTCCRTADWCVSVATNAPTGTSDTPARLDSTSRGPRHFARRQGRRTRQACHSSTGTDSYTPTGRALGLAKHDPGRSGAPRSAATPLHGSVAESVGSGFVGRQAWRSARRSRNAARRRPVAGGRSVRRHRSGRPRSRAGAVRSPRRPSRCTGGVRASRGVGVVPVAVALDHDPGPLRQQQKEVHALSGQRRGRGSVAGAGVRVVVQIHLGNQGRNVRAEADAAFHMDARRPPAGAGRRAGARARAARTRPGAPAGEHEPPRNRLTPASAGSPRFPRVDRACHWGGGGLAHGSPRPRSCGPCNRRLGKAPALRAFEFFSSSPGKGGANRIAGGHAYGPGEVVLDGGGTDRRRDTASRRVPASVVVNRSPSPRLRHHEVSDRDDPRRGDHHHGRPQQTGPRPSKGNPPPGNKDGRPTPEPTPDGRHKKDPK</sequence>
<evidence type="ECO:0000256" key="1">
    <source>
        <dbReference type="SAM" id="MobiDB-lite"/>
    </source>
</evidence>
<dbReference type="Proteomes" id="UP000286931">
    <property type="component" value="Unassembled WGS sequence"/>
</dbReference>
<proteinExistence type="predicted"/>
<feature type="compositionally biased region" description="Basic residues" evidence="1">
    <location>
        <begin position="152"/>
        <end position="181"/>
    </location>
</feature>
<protein>
    <submittedName>
        <fullName evidence="2">Uncharacterized protein</fullName>
    </submittedName>
</protein>
<feature type="compositionally biased region" description="Basic and acidic residues" evidence="1">
    <location>
        <begin position="420"/>
        <end position="430"/>
    </location>
</feature>
<reference evidence="2 3" key="1">
    <citation type="submission" date="2018-12" db="EMBL/GenBank/DDBJ databases">
        <title>Draft genome sequence of Embleya hyalina NBRC 13850T.</title>
        <authorList>
            <person name="Komaki H."/>
            <person name="Hosoyama A."/>
            <person name="Kimura A."/>
            <person name="Ichikawa N."/>
            <person name="Tamura T."/>
        </authorList>
    </citation>
    <scope>NUCLEOTIDE SEQUENCE [LARGE SCALE GENOMIC DNA]</scope>
    <source>
        <strain evidence="2 3">NBRC 13850</strain>
    </source>
</reference>
<name>A0A401YX31_9ACTN</name>